<dbReference type="PANTHER" id="PTHR31043">
    <property type="entry name" value="NEPHROCYSTIN-4"/>
    <property type="match status" value="1"/>
</dbReference>
<proteinExistence type="predicted"/>
<dbReference type="Proteomes" id="UP000230423">
    <property type="component" value="Unassembled WGS sequence"/>
</dbReference>
<accession>A0A2G9V4M1</accession>
<dbReference type="AlphaFoldDB" id="A0A2G9V4M1"/>
<evidence type="ECO:0000313" key="3">
    <source>
        <dbReference type="Proteomes" id="UP000230423"/>
    </source>
</evidence>
<dbReference type="InterPro" id="IPR058685">
    <property type="entry name" value="Ig_NPHP4_4th"/>
</dbReference>
<protein>
    <recommendedName>
        <fullName evidence="1">NPHP4 Ig-like domain-containing protein</fullName>
    </recommendedName>
</protein>
<keyword evidence="3" id="KW-1185">Reference proteome</keyword>
<evidence type="ECO:0000313" key="2">
    <source>
        <dbReference type="EMBL" id="PIO76922.1"/>
    </source>
</evidence>
<sequence length="152" mass="17203">MEGLIGLDHALHRIRSPSHTRGRRLHLITAVDVSSKLLLNAWIAYAKAEEPNISKIYDMRVPIDEESIIVKKLPITNPYSISRTFRLTSSRSDLVEIGDEVLQIPGLGSLTAKLLFHNVIRNPIRLEVMIFVFNGETGQQEEVIKLNVTYTE</sequence>
<dbReference type="InterPro" id="IPR029775">
    <property type="entry name" value="NPHP4"/>
</dbReference>
<dbReference type="GO" id="GO:0097730">
    <property type="term" value="C:non-motile cilium"/>
    <property type="evidence" value="ECO:0007669"/>
    <property type="project" value="InterPro"/>
</dbReference>
<gene>
    <name evidence="2" type="ORF">TELCIR_01011</name>
</gene>
<dbReference type="EMBL" id="KZ345022">
    <property type="protein sequence ID" value="PIO76922.1"/>
    <property type="molecule type" value="Genomic_DNA"/>
</dbReference>
<dbReference type="GO" id="GO:1904491">
    <property type="term" value="P:protein localization to ciliary transition zone"/>
    <property type="evidence" value="ECO:0007669"/>
    <property type="project" value="TreeGrafter"/>
</dbReference>
<reference evidence="2 3" key="1">
    <citation type="submission" date="2015-09" db="EMBL/GenBank/DDBJ databases">
        <title>Draft genome of the parasitic nematode Teladorsagia circumcincta isolate WARC Sus (inbred).</title>
        <authorList>
            <person name="Mitreva M."/>
        </authorList>
    </citation>
    <scope>NUCLEOTIDE SEQUENCE [LARGE SCALE GENOMIC DNA]</scope>
    <source>
        <strain evidence="2 3">S</strain>
    </source>
</reference>
<evidence type="ECO:0000259" key="1">
    <source>
        <dbReference type="Pfam" id="PF26187"/>
    </source>
</evidence>
<name>A0A2G9V4M1_TELCI</name>
<organism evidence="2 3">
    <name type="scientific">Teladorsagia circumcincta</name>
    <name type="common">Brown stomach worm</name>
    <name type="synonym">Ostertagia circumcincta</name>
    <dbReference type="NCBI Taxonomy" id="45464"/>
    <lineage>
        <taxon>Eukaryota</taxon>
        <taxon>Metazoa</taxon>
        <taxon>Ecdysozoa</taxon>
        <taxon>Nematoda</taxon>
        <taxon>Chromadorea</taxon>
        <taxon>Rhabditida</taxon>
        <taxon>Rhabditina</taxon>
        <taxon>Rhabditomorpha</taxon>
        <taxon>Strongyloidea</taxon>
        <taxon>Trichostrongylidae</taxon>
        <taxon>Teladorsagia</taxon>
    </lineage>
</organism>
<feature type="domain" description="NPHP4 Ig-like" evidence="1">
    <location>
        <begin position="54"/>
        <end position="150"/>
    </location>
</feature>
<dbReference type="GO" id="GO:0090090">
    <property type="term" value="P:negative regulation of canonical Wnt signaling pathway"/>
    <property type="evidence" value="ECO:0007669"/>
    <property type="project" value="InterPro"/>
</dbReference>
<dbReference type="PANTHER" id="PTHR31043:SF3">
    <property type="entry name" value="NEPHROCYSTIN-4"/>
    <property type="match status" value="1"/>
</dbReference>
<dbReference type="Pfam" id="PF26187">
    <property type="entry name" value="Ig_NPHP4_4th"/>
    <property type="match status" value="1"/>
</dbReference>
<dbReference type="OrthoDB" id="313446at2759"/>
<dbReference type="GO" id="GO:0036064">
    <property type="term" value="C:ciliary basal body"/>
    <property type="evidence" value="ECO:0007669"/>
    <property type="project" value="TreeGrafter"/>
</dbReference>
<dbReference type="GO" id="GO:0097546">
    <property type="term" value="C:ciliary base"/>
    <property type="evidence" value="ECO:0007669"/>
    <property type="project" value="TreeGrafter"/>
</dbReference>
<dbReference type="GO" id="GO:0035869">
    <property type="term" value="C:ciliary transition zone"/>
    <property type="evidence" value="ECO:0007669"/>
    <property type="project" value="TreeGrafter"/>
</dbReference>